<proteinExistence type="predicted"/>
<evidence type="ECO:0000313" key="4">
    <source>
        <dbReference type="Proteomes" id="UP000006727"/>
    </source>
</evidence>
<reference evidence="2 4" key="2">
    <citation type="journal article" date="2018" name="Plant J.">
        <title>The Physcomitrella patens chromosome-scale assembly reveals moss genome structure and evolution.</title>
        <authorList>
            <person name="Lang D."/>
            <person name="Ullrich K.K."/>
            <person name="Murat F."/>
            <person name="Fuchs J."/>
            <person name="Jenkins J."/>
            <person name="Haas F.B."/>
            <person name="Piednoel M."/>
            <person name="Gundlach H."/>
            <person name="Van Bel M."/>
            <person name="Meyberg R."/>
            <person name="Vives C."/>
            <person name="Morata J."/>
            <person name="Symeonidi A."/>
            <person name="Hiss M."/>
            <person name="Muchero W."/>
            <person name="Kamisugi Y."/>
            <person name="Saleh O."/>
            <person name="Blanc G."/>
            <person name="Decker E.L."/>
            <person name="van Gessel N."/>
            <person name="Grimwood J."/>
            <person name="Hayes R.D."/>
            <person name="Graham S.W."/>
            <person name="Gunter L.E."/>
            <person name="McDaniel S.F."/>
            <person name="Hoernstein S.N.W."/>
            <person name="Larsson A."/>
            <person name="Li F.W."/>
            <person name="Perroud P.F."/>
            <person name="Phillips J."/>
            <person name="Ranjan P."/>
            <person name="Rokshar D.S."/>
            <person name="Rothfels C.J."/>
            <person name="Schneider L."/>
            <person name="Shu S."/>
            <person name="Stevenson D.W."/>
            <person name="Thummler F."/>
            <person name="Tillich M."/>
            <person name="Villarreal Aguilar J.C."/>
            <person name="Widiez T."/>
            <person name="Wong G.K."/>
            <person name="Wymore A."/>
            <person name="Zhang Y."/>
            <person name="Zimmer A.D."/>
            <person name="Quatrano R.S."/>
            <person name="Mayer K.F.X."/>
            <person name="Goodstein D."/>
            <person name="Casacuberta J.M."/>
            <person name="Vandepoele K."/>
            <person name="Reski R."/>
            <person name="Cuming A.C."/>
            <person name="Tuskan G.A."/>
            <person name="Maumus F."/>
            <person name="Salse J."/>
            <person name="Schmutz J."/>
            <person name="Rensing S.A."/>
        </authorList>
    </citation>
    <scope>NUCLEOTIDE SEQUENCE [LARGE SCALE GENOMIC DNA]</scope>
    <source>
        <strain evidence="3 4">cv. Gransden 2004</strain>
    </source>
</reference>
<gene>
    <name evidence="3" type="primary">LOC112285518</name>
    <name evidence="2" type="ORF">PHYPA_011093</name>
</gene>
<sequence>MARAQMRWISCQFTIALCIVTVTLPQVVPASGAARDVTVDAVRFLGFQRKHYLRSEMIPAREGWHVTVWQDSPLQDPELSLDESSSEANLVEGRELFEFAADYEKPCANKKHDPSVCKNG</sequence>
<dbReference type="GeneID" id="112285518"/>
<dbReference type="Gramene" id="Pp3c8_3200V3.2">
    <property type="protein sequence ID" value="Pp3c8_3200V3.2"/>
    <property type="gene ID" value="Pp3c8_3200"/>
</dbReference>
<dbReference type="Proteomes" id="UP000006727">
    <property type="component" value="Chromosome 8"/>
</dbReference>
<evidence type="ECO:0000313" key="2">
    <source>
        <dbReference type="EMBL" id="PNR49197.1"/>
    </source>
</evidence>
<dbReference type="Gramene" id="Pp3c8_3200V3.1">
    <property type="protein sequence ID" value="Pp3c8_3200V3.1"/>
    <property type="gene ID" value="Pp3c8_3200"/>
</dbReference>
<organism evidence="2">
    <name type="scientific">Physcomitrium patens</name>
    <name type="common">Spreading-leaved earth moss</name>
    <name type="synonym">Physcomitrella patens</name>
    <dbReference type="NCBI Taxonomy" id="3218"/>
    <lineage>
        <taxon>Eukaryota</taxon>
        <taxon>Viridiplantae</taxon>
        <taxon>Streptophyta</taxon>
        <taxon>Embryophyta</taxon>
        <taxon>Bryophyta</taxon>
        <taxon>Bryophytina</taxon>
        <taxon>Bryopsida</taxon>
        <taxon>Funariidae</taxon>
        <taxon>Funariales</taxon>
        <taxon>Funariaceae</taxon>
        <taxon>Physcomitrium</taxon>
    </lineage>
</organism>
<dbReference type="EnsemblPlants" id="Pp3c8_3200V3.2">
    <property type="protein sequence ID" value="Pp3c8_3200V3.2"/>
    <property type="gene ID" value="Pp3c8_3200"/>
</dbReference>
<accession>A0A2K1K614</accession>
<name>A0A2K1K614_PHYPA</name>
<keyword evidence="4" id="KW-1185">Reference proteome</keyword>
<reference evidence="3" key="3">
    <citation type="submission" date="2020-12" db="UniProtKB">
        <authorList>
            <consortium name="EnsemblPlants"/>
        </authorList>
    </citation>
    <scope>IDENTIFICATION</scope>
</reference>
<dbReference type="EnsemblPlants" id="Pp3c8_3200V3.1">
    <property type="protein sequence ID" value="Pp3c8_3200V3.1"/>
    <property type="gene ID" value="Pp3c8_3200"/>
</dbReference>
<reference evidence="2 4" key="1">
    <citation type="journal article" date="2008" name="Science">
        <title>The Physcomitrella genome reveals evolutionary insights into the conquest of land by plants.</title>
        <authorList>
            <person name="Rensing S."/>
            <person name="Lang D."/>
            <person name="Zimmer A."/>
            <person name="Terry A."/>
            <person name="Salamov A."/>
            <person name="Shapiro H."/>
            <person name="Nishiyama T."/>
            <person name="Perroud P.-F."/>
            <person name="Lindquist E."/>
            <person name="Kamisugi Y."/>
            <person name="Tanahashi T."/>
            <person name="Sakakibara K."/>
            <person name="Fujita T."/>
            <person name="Oishi K."/>
            <person name="Shin-I T."/>
            <person name="Kuroki Y."/>
            <person name="Toyoda A."/>
            <person name="Suzuki Y."/>
            <person name="Hashimoto A."/>
            <person name="Yamaguchi K."/>
            <person name="Sugano A."/>
            <person name="Kohara Y."/>
            <person name="Fujiyama A."/>
            <person name="Anterola A."/>
            <person name="Aoki S."/>
            <person name="Ashton N."/>
            <person name="Barbazuk W.B."/>
            <person name="Barker E."/>
            <person name="Bennetzen J."/>
            <person name="Bezanilla M."/>
            <person name="Blankenship R."/>
            <person name="Cho S.H."/>
            <person name="Dutcher S."/>
            <person name="Estelle M."/>
            <person name="Fawcett J.A."/>
            <person name="Gundlach H."/>
            <person name="Hanada K."/>
            <person name="Heyl A."/>
            <person name="Hicks K.A."/>
            <person name="Hugh J."/>
            <person name="Lohr M."/>
            <person name="Mayer K."/>
            <person name="Melkozernov A."/>
            <person name="Murata T."/>
            <person name="Nelson D."/>
            <person name="Pils B."/>
            <person name="Prigge M."/>
            <person name="Reiss B."/>
            <person name="Renner T."/>
            <person name="Rombauts S."/>
            <person name="Rushton P."/>
            <person name="Sanderfoot A."/>
            <person name="Schween G."/>
            <person name="Shiu S.-H."/>
            <person name="Stueber K."/>
            <person name="Theodoulou F.L."/>
            <person name="Tu H."/>
            <person name="Van de Peer Y."/>
            <person name="Verrier P.J."/>
            <person name="Waters E."/>
            <person name="Wood A."/>
            <person name="Yang L."/>
            <person name="Cove D."/>
            <person name="Cuming A."/>
            <person name="Hasebe M."/>
            <person name="Lucas S."/>
            <person name="Mishler D.B."/>
            <person name="Reski R."/>
            <person name="Grigoriev I."/>
            <person name="Quatrano R.S."/>
            <person name="Boore J.L."/>
        </authorList>
    </citation>
    <scope>NUCLEOTIDE SEQUENCE [LARGE SCALE GENOMIC DNA]</scope>
    <source>
        <strain evidence="3 4">cv. Gransden 2004</strain>
    </source>
</reference>
<keyword evidence="1" id="KW-0732">Signal</keyword>
<feature type="signal peptide" evidence="1">
    <location>
        <begin position="1"/>
        <end position="25"/>
    </location>
</feature>
<dbReference type="PaxDb" id="3218-PP1S35_200V6.1"/>
<dbReference type="AlphaFoldDB" id="A0A2K1K614"/>
<dbReference type="EMBL" id="ABEU02000008">
    <property type="protein sequence ID" value="PNR49197.1"/>
    <property type="molecule type" value="Genomic_DNA"/>
</dbReference>
<dbReference type="RefSeq" id="XP_024382195.1">
    <property type="nucleotide sequence ID" value="XM_024526427.2"/>
</dbReference>
<protein>
    <submittedName>
        <fullName evidence="2 3">Uncharacterized protein</fullName>
    </submittedName>
</protein>
<evidence type="ECO:0000256" key="1">
    <source>
        <dbReference type="SAM" id="SignalP"/>
    </source>
</evidence>
<feature type="chain" id="PRO_5044576394" evidence="1">
    <location>
        <begin position="26"/>
        <end position="120"/>
    </location>
</feature>
<evidence type="ECO:0000313" key="3">
    <source>
        <dbReference type="EnsemblPlants" id="Pp3c8_3200V3.1"/>
    </source>
</evidence>